<comment type="caution">
    <text evidence="1">The sequence shown here is derived from an EMBL/GenBank/DDBJ whole genome shotgun (WGS) entry which is preliminary data.</text>
</comment>
<evidence type="ECO:0000313" key="1">
    <source>
        <dbReference type="EMBL" id="MPN22645.1"/>
    </source>
</evidence>
<reference evidence="1" key="1">
    <citation type="submission" date="2019-08" db="EMBL/GenBank/DDBJ databases">
        <authorList>
            <person name="Kucharzyk K."/>
            <person name="Murdoch R.W."/>
            <person name="Higgins S."/>
            <person name="Loffler F."/>
        </authorList>
    </citation>
    <scope>NUCLEOTIDE SEQUENCE</scope>
</reference>
<proteinExistence type="predicted"/>
<gene>
    <name evidence="1" type="ORF">SDC9_170028</name>
</gene>
<dbReference type="AlphaFoldDB" id="A0A645G7N5"/>
<accession>A0A645G7N5</accession>
<dbReference type="EMBL" id="VSSQ01070929">
    <property type="protein sequence ID" value="MPN22645.1"/>
    <property type="molecule type" value="Genomic_DNA"/>
</dbReference>
<organism evidence="1">
    <name type="scientific">bioreactor metagenome</name>
    <dbReference type="NCBI Taxonomy" id="1076179"/>
    <lineage>
        <taxon>unclassified sequences</taxon>
        <taxon>metagenomes</taxon>
        <taxon>ecological metagenomes</taxon>
    </lineage>
</organism>
<name>A0A645G7N5_9ZZZZ</name>
<protein>
    <submittedName>
        <fullName evidence="1">Uncharacterized protein</fullName>
    </submittedName>
</protein>
<sequence length="205" mass="21245">MAVLPPAAGLADIFPLRPGAGADGLAVGNLGASHPDVHAEFPLQAVDDDLEVELSHSTDDGLGCLFVSVDFEGRVLFSKGNEPLCQLDLVVFRRRLHGKGDDRLGDEHRGHRVVEVGVAEGVARGAFDAEQRDDVAAGAFADVLHGVRVHADEAADLEALAGPGVVELVALLELALVDADVGELAVLAVLELEAQGDSLLRGGGD</sequence>